<dbReference type="GO" id="GO:0016987">
    <property type="term" value="F:sigma factor activity"/>
    <property type="evidence" value="ECO:0007669"/>
    <property type="project" value="UniProtKB-KW"/>
</dbReference>
<dbReference type="Gene3D" id="1.10.1740.10">
    <property type="match status" value="1"/>
</dbReference>
<evidence type="ECO:0000313" key="8">
    <source>
        <dbReference type="EMBL" id="PKV95127.1"/>
    </source>
</evidence>
<evidence type="ECO:0000259" key="7">
    <source>
        <dbReference type="Pfam" id="PF13490"/>
    </source>
</evidence>
<dbReference type="PANTHER" id="PTHR43133">
    <property type="entry name" value="RNA POLYMERASE ECF-TYPE SIGMA FACTO"/>
    <property type="match status" value="1"/>
</dbReference>
<reference evidence="8 9" key="1">
    <citation type="submission" date="2017-12" db="EMBL/GenBank/DDBJ databases">
        <title>Sequencing the genomes of 1000 Actinobacteria strains.</title>
        <authorList>
            <person name="Klenk H.-P."/>
        </authorList>
    </citation>
    <scope>NUCLEOTIDE SEQUENCE [LARGE SCALE GENOMIC DNA]</scope>
    <source>
        <strain evidence="8 9">DSM 45165</strain>
    </source>
</reference>
<comment type="similarity">
    <text evidence="1">Belongs to the sigma-70 factor family. ECF subfamily.</text>
</comment>
<keyword evidence="3" id="KW-0731">Sigma factor</keyword>
<evidence type="ECO:0000313" key="9">
    <source>
        <dbReference type="Proteomes" id="UP000233750"/>
    </source>
</evidence>
<dbReference type="InterPro" id="IPR027383">
    <property type="entry name" value="Znf_put"/>
</dbReference>
<dbReference type="SUPFAM" id="SSF88659">
    <property type="entry name" value="Sigma3 and sigma4 domains of RNA polymerase sigma factors"/>
    <property type="match status" value="1"/>
</dbReference>
<dbReference type="Proteomes" id="UP000233750">
    <property type="component" value="Unassembled WGS sequence"/>
</dbReference>
<protein>
    <submittedName>
        <fullName evidence="8">RNA polymerase sigma factor (Sigma-70 family)</fullName>
    </submittedName>
</protein>
<dbReference type="Gene3D" id="1.10.10.10">
    <property type="entry name" value="Winged helix-like DNA-binding domain superfamily/Winged helix DNA-binding domain"/>
    <property type="match status" value="1"/>
</dbReference>
<dbReference type="GO" id="GO:0006352">
    <property type="term" value="P:DNA-templated transcription initiation"/>
    <property type="evidence" value="ECO:0007669"/>
    <property type="project" value="InterPro"/>
</dbReference>
<dbReference type="Pfam" id="PF04542">
    <property type="entry name" value="Sigma70_r2"/>
    <property type="match status" value="1"/>
</dbReference>
<feature type="domain" description="Putative zinc-finger" evidence="7">
    <location>
        <begin position="203"/>
        <end position="237"/>
    </location>
</feature>
<gene>
    <name evidence="8" type="ORF">ATK30_6030</name>
</gene>
<dbReference type="EMBL" id="PJMY01000003">
    <property type="protein sequence ID" value="PKV95127.1"/>
    <property type="molecule type" value="Genomic_DNA"/>
</dbReference>
<dbReference type="InterPro" id="IPR013324">
    <property type="entry name" value="RNA_pol_sigma_r3/r4-like"/>
</dbReference>
<feature type="domain" description="RNA polymerase sigma-70 region 2" evidence="6">
    <location>
        <begin position="38"/>
        <end position="106"/>
    </location>
</feature>
<evidence type="ECO:0000256" key="3">
    <source>
        <dbReference type="ARBA" id="ARBA00023082"/>
    </source>
</evidence>
<accession>A0A2N3WMP0</accession>
<keyword evidence="9" id="KW-1185">Reference proteome</keyword>
<keyword evidence="4" id="KW-0238">DNA-binding</keyword>
<dbReference type="GO" id="GO:0003677">
    <property type="term" value="F:DNA binding"/>
    <property type="evidence" value="ECO:0007669"/>
    <property type="project" value="UniProtKB-KW"/>
</dbReference>
<sequence>MDATLGSTLVAEADEDERTDAELLAAVRAGDCQAGGELFRRHVALMRRVAAGLVRQQAERDDLVAEAFARVLSTVAAGGGPESNAPAYLVATMRNLFARWSRHENRIDLYATVPEPVTLDGGADELAVMRSEDRLVWSAYRTLPGRWRTVLWRMSAEGNTPAELAPLLGVSPNGVAVLARRAREGLRQAYLQVQVPDAKLPQCQEVRRRMGAWLRGTLPARRAGVLAGHLAACEPCHAVAAELAEVNRELPRMTGCCDPAIPKPR</sequence>
<dbReference type="AlphaFoldDB" id="A0A2N3WMP0"/>
<dbReference type="RefSeq" id="WP_101438311.1">
    <property type="nucleotide sequence ID" value="NZ_JACJHR010000036.1"/>
</dbReference>
<evidence type="ECO:0000256" key="4">
    <source>
        <dbReference type="ARBA" id="ARBA00023125"/>
    </source>
</evidence>
<dbReference type="InterPro" id="IPR039425">
    <property type="entry name" value="RNA_pol_sigma-70-like"/>
</dbReference>
<dbReference type="OrthoDB" id="4990598at2"/>
<dbReference type="PANTHER" id="PTHR43133:SF8">
    <property type="entry name" value="RNA POLYMERASE SIGMA FACTOR HI_1459-RELATED"/>
    <property type="match status" value="1"/>
</dbReference>
<proteinExistence type="inferred from homology"/>
<dbReference type="InterPro" id="IPR014284">
    <property type="entry name" value="RNA_pol_sigma-70_dom"/>
</dbReference>
<comment type="caution">
    <text evidence="8">The sequence shown here is derived from an EMBL/GenBank/DDBJ whole genome shotgun (WGS) entry which is preliminary data.</text>
</comment>
<dbReference type="NCBIfam" id="TIGR02937">
    <property type="entry name" value="sigma70-ECF"/>
    <property type="match status" value="1"/>
</dbReference>
<evidence type="ECO:0000259" key="6">
    <source>
        <dbReference type="Pfam" id="PF04542"/>
    </source>
</evidence>
<dbReference type="Pfam" id="PF13490">
    <property type="entry name" value="zf-HC2"/>
    <property type="match status" value="1"/>
</dbReference>
<keyword evidence="2" id="KW-0805">Transcription regulation</keyword>
<evidence type="ECO:0000256" key="1">
    <source>
        <dbReference type="ARBA" id="ARBA00010641"/>
    </source>
</evidence>
<dbReference type="InterPro" id="IPR007627">
    <property type="entry name" value="RNA_pol_sigma70_r2"/>
</dbReference>
<dbReference type="SUPFAM" id="SSF88946">
    <property type="entry name" value="Sigma2 domain of RNA polymerase sigma factors"/>
    <property type="match status" value="1"/>
</dbReference>
<evidence type="ECO:0000256" key="2">
    <source>
        <dbReference type="ARBA" id="ARBA00023015"/>
    </source>
</evidence>
<organism evidence="8 9">
    <name type="scientific">Amycolatopsis echigonensis</name>
    <dbReference type="NCBI Taxonomy" id="2576905"/>
    <lineage>
        <taxon>Bacteria</taxon>
        <taxon>Bacillati</taxon>
        <taxon>Actinomycetota</taxon>
        <taxon>Actinomycetes</taxon>
        <taxon>Pseudonocardiales</taxon>
        <taxon>Pseudonocardiaceae</taxon>
        <taxon>Amycolatopsis</taxon>
    </lineage>
</organism>
<name>A0A2N3WMP0_9PSEU</name>
<dbReference type="InterPro" id="IPR036388">
    <property type="entry name" value="WH-like_DNA-bd_sf"/>
</dbReference>
<evidence type="ECO:0000256" key="5">
    <source>
        <dbReference type="ARBA" id="ARBA00023163"/>
    </source>
</evidence>
<keyword evidence="5" id="KW-0804">Transcription</keyword>
<dbReference type="InterPro" id="IPR013325">
    <property type="entry name" value="RNA_pol_sigma_r2"/>
</dbReference>